<name>K2SPX9_MACPH</name>
<dbReference type="VEuPathDB" id="FungiDB:MPH_03941"/>
<dbReference type="AlphaFoldDB" id="K2SPX9"/>
<feature type="signal peptide" evidence="1">
    <location>
        <begin position="1"/>
        <end position="18"/>
    </location>
</feature>
<evidence type="ECO:0000256" key="1">
    <source>
        <dbReference type="SAM" id="SignalP"/>
    </source>
</evidence>
<feature type="non-terminal residue" evidence="2">
    <location>
        <position position="51"/>
    </location>
</feature>
<accession>K2SPX9</accession>
<comment type="caution">
    <text evidence="2">The sequence shown here is derived from an EMBL/GenBank/DDBJ whole genome shotgun (WGS) entry which is preliminary data.</text>
</comment>
<dbReference type="Proteomes" id="UP000007129">
    <property type="component" value="Unassembled WGS sequence"/>
</dbReference>
<protein>
    <submittedName>
        <fullName evidence="2">Uncharacterized protein</fullName>
    </submittedName>
</protein>
<sequence>MLFTVFFITSLLATTGLGSPMVDEVALPNGVQENQLEARQCATSSTCCFRG</sequence>
<reference evidence="2 3" key="1">
    <citation type="journal article" date="2012" name="BMC Genomics">
        <title>Tools to kill: Genome of one of the most destructive plant pathogenic fungi Macrophomina phaseolina.</title>
        <authorList>
            <person name="Islam M.S."/>
            <person name="Haque M.S."/>
            <person name="Islam M.M."/>
            <person name="Emdad E.M."/>
            <person name="Halim A."/>
            <person name="Hossen Q.M.M."/>
            <person name="Hossain M.Z."/>
            <person name="Ahmed B."/>
            <person name="Rahim S."/>
            <person name="Rahman M.S."/>
            <person name="Alam M.M."/>
            <person name="Hou S."/>
            <person name="Wan X."/>
            <person name="Saito J.A."/>
            <person name="Alam M."/>
        </authorList>
    </citation>
    <scope>NUCLEOTIDE SEQUENCE [LARGE SCALE GENOMIC DNA]</scope>
    <source>
        <strain evidence="2 3">MS6</strain>
    </source>
</reference>
<feature type="chain" id="PRO_5003864662" evidence="1">
    <location>
        <begin position="19"/>
        <end position="51"/>
    </location>
</feature>
<organism evidence="2 3">
    <name type="scientific">Macrophomina phaseolina (strain MS6)</name>
    <name type="common">Charcoal rot fungus</name>
    <dbReference type="NCBI Taxonomy" id="1126212"/>
    <lineage>
        <taxon>Eukaryota</taxon>
        <taxon>Fungi</taxon>
        <taxon>Dikarya</taxon>
        <taxon>Ascomycota</taxon>
        <taxon>Pezizomycotina</taxon>
        <taxon>Dothideomycetes</taxon>
        <taxon>Dothideomycetes incertae sedis</taxon>
        <taxon>Botryosphaeriales</taxon>
        <taxon>Botryosphaeriaceae</taxon>
        <taxon>Macrophomina</taxon>
    </lineage>
</organism>
<dbReference type="EMBL" id="AHHD01000172">
    <property type="protein sequence ID" value="EKG18795.1"/>
    <property type="molecule type" value="Genomic_DNA"/>
</dbReference>
<dbReference type="InParanoid" id="K2SPX9"/>
<proteinExistence type="predicted"/>
<evidence type="ECO:0000313" key="3">
    <source>
        <dbReference type="Proteomes" id="UP000007129"/>
    </source>
</evidence>
<dbReference type="HOGENOM" id="CLU_3129773_0_0_1"/>
<evidence type="ECO:0000313" key="2">
    <source>
        <dbReference type="EMBL" id="EKG18795.1"/>
    </source>
</evidence>
<keyword evidence="1" id="KW-0732">Signal</keyword>
<gene>
    <name evidence="2" type="ORF">MPH_03941</name>
</gene>